<dbReference type="KEGG" id="tbc:A0O31_01691"/>
<accession>A0A1J0LWE3</accession>
<evidence type="ECO:0000256" key="1">
    <source>
        <dbReference type="ARBA" id="ARBA00022729"/>
    </source>
</evidence>
<sequence precursor="true">MKKALLALLALGLMVAFSSKEAIQKEWEQSAHNNGVMGYKTLTEATVEARQANAAHCARCHSEQGFLAWLEQLKKGNPGNLVGPDGKPATVEYLKSLGLTKDQVKPITCNTCHDEDGDLRLVHDTPMLPSGFKATAVGNAALCITCHNSRNGRITWNAEDPGRYTYPHASSQGDVILGKNAYFVDDTKEWPNPHAFFTGNACSTCHMSLAGTGEYSSHTFKTPENLCASCHGAKYTQEMVQENTEHLLSLLRAKVNAKVLAVRDRIKTVRAYNPETGQFTQGVAVKAPVYRVDILSIAGQIAFKMTLTDGTVLYSQLGDIRDEKGQPVFATKDPVVRAAWNYLLIENDGSKGVHNPTYTRAVLLATLNALQ</sequence>
<feature type="signal peptide" evidence="2">
    <location>
        <begin position="1"/>
        <end position="22"/>
    </location>
</feature>
<protein>
    <submittedName>
        <fullName evidence="3">Doubled CXXCH motif (Paired_CXXCH_1)</fullName>
    </submittedName>
</protein>
<reference evidence="4 6" key="3">
    <citation type="journal article" date="2022" name="Microbiol. Resour. Announc.">
        <title>Complete Genome Sequences of Thermus Strains Isolated from Senami Hot Spring in Japan.</title>
        <authorList>
            <person name="Miyazaki K."/>
        </authorList>
    </citation>
    <scope>NUCLEOTIDE SEQUENCE [LARGE SCALE GENOMIC DNA]</scope>
    <source>
        <strain evidence="4 6">SNM4-1</strain>
    </source>
</reference>
<dbReference type="PANTHER" id="PTHR35038:SF8">
    <property type="entry name" value="C-TYPE POLYHEME CYTOCHROME OMCC"/>
    <property type="match status" value="1"/>
</dbReference>
<dbReference type="STRING" id="56956.A0O31_01691"/>
<feature type="chain" id="PRO_5009614571" evidence="2">
    <location>
        <begin position="23"/>
        <end position="371"/>
    </location>
</feature>
<keyword evidence="1 2" id="KW-0732">Signal</keyword>
<dbReference type="Gene3D" id="1.10.1130.10">
    <property type="entry name" value="Flavocytochrome C3, Chain A"/>
    <property type="match status" value="1"/>
</dbReference>
<evidence type="ECO:0000313" key="3">
    <source>
        <dbReference type="EMBL" id="APD09799.1"/>
    </source>
</evidence>
<reference evidence="5" key="1">
    <citation type="submission" date="2016-06" db="EMBL/GenBank/DDBJ databases">
        <title>Whole genome sequencing of Thermus brockianus strain GE-1.</title>
        <authorList>
            <person name="Schaefers C."/>
            <person name="Blank S."/>
            <person name="Wiebusch S."/>
            <person name="Elleuche S."/>
            <person name="Antranikian G."/>
        </authorList>
    </citation>
    <scope>NUCLEOTIDE SEQUENCE [LARGE SCALE GENOMIC DNA]</scope>
    <source>
        <strain evidence="5">GE-1</strain>
    </source>
</reference>
<proteinExistence type="predicted"/>
<evidence type="ECO:0000256" key="2">
    <source>
        <dbReference type="SAM" id="SignalP"/>
    </source>
</evidence>
<dbReference type="InterPro" id="IPR051829">
    <property type="entry name" value="Multiheme_Cytochr_ET"/>
</dbReference>
<organism evidence="3 5">
    <name type="scientific">Thermus brockianus</name>
    <dbReference type="NCBI Taxonomy" id="56956"/>
    <lineage>
        <taxon>Bacteria</taxon>
        <taxon>Thermotogati</taxon>
        <taxon>Deinococcota</taxon>
        <taxon>Deinococci</taxon>
        <taxon>Thermales</taxon>
        <taxon>Thermaceae</taxon>
        <taxon>Thermus</taxon>
    </lineage>
</organism>
<evidence type="ECO:0000313" key="4">
    <source>
        <dbReference type="EMBL" id="BDG16899.1"/>
    </source>
</evidence>
<dbReference type="SUPFAM" id="SSF48695">
    <property type="entry name" value="Multiheme cytochromes"/>
    <property type="match status" value="1"/>
</dbReference>
<dbReference type="EMBL" id="AP025593">
    <property type="protein sequence ID" value="BDG16899.1"/>
    <property type="molecule type" value="Genomic_DNA"/>
</dbReference>
<dbReference type="AlphaFoldDB" id="A0A1J0LWE3"/>
<gene>
    <name evidence="3" type="ORF">A0O31_01691</name>
    <name evidence="4" type="ORF">TbrSNM41_16330</name>
</gene>
<dbReference type="Proteomes" id="UP000831120">
    <property type="component" value="Chromosome"/>
</dbReference>
<name>A0A1J0LWE3_THEBO</name>
<dbReference type="InterPro" id="IPR036280">
    <property type="entry name" value="Multihaem_cyt_sf"/>
</dbReference>
<evidence type="ECO:0000313" key="5">
    <source>
        <dbReference type="Proteomes" id="UP000182993"/>
    </source>
</evidence>
<dbReference type="RefSeq" id="WP_071677457.1">
    <property type="nucleotide sequence ID" value="NZ_AP025593.1"/>
</dbReference>
<dbReference type="PANTHER" id="PTHR35038">
    <property type="entry name" value="DISSIMILATORY SULFITE REDUCTASE SIRA"/>
    <property type="match status" value="1"/>
</dbReference>
<evidence type="ECO:0000313" key="6">
    <source>
        <dbReference type="Proteomes" id="UP000831120"/>
    </source>
</evidence>
<reference evidence="3" key="2">
    <citation type="journal article" date="2017" name="Stand. Genomic Sci.">
        <title>Complete genome sequence of Thermus brockianus GE-1 reveals key enzymes of xylan/xylose metabolism.</title>
        <authorList>
            <person name="Schaefers C."/>
            <person name="Blank S."/>
            <person name="Wiebusch S."/>
            <person name="Elleuche S."/>
            <person name="Antranikian G."/>
        </authorList>
    </citation>
    <scope>NUCLEOTIDE SEQUENCE</scope>
    <source>
        <strain evidence="3">GE-1</strain>
    </source>
</reference>
<dbReference type="EMBL" id="CP016312">
    <property type="protein sequence ID" value="APD09799.1"/>
    <property type="molecule type" value="Genomic_DNA"/>
</dbReference>
<dbReference type="OrthoDB" id="29411at2"/>
<dbReference type="Proteomes" id="UP000182993">
    <property type="component" value="Chromosome"/>
</dbReference>
<keyword evidence="6" id="KW-1185">Reference proteome</keyword>